<accession>A0A8J6A6G3</accession>
<organism evidence="1 2">
    <name type="scientific">Galemys pyrenaicus</name>
    <name type="common">Iberian desman</name>
    <name type="synonym">Pyrenean desman</name>
    <dbReference type="NCBI Taxonomy" id="202257"/>
    <lineage>
        <taxon>Eukaryota</taxon>
        <taxon>Metazoa</taxon>
        <taxon>Chordata</taxon>
        <taxon>Craniata</taxon>
        <taxon>Vertebrata</taxon>
        <taxon>Euteleostomi</taxon>
        <taxon>Mammalia</taxon>
        <taxon>Eutheria</taxon>
        <taxon>Laurasiatheria</taxon>
        <taxon>Eulipotyphla</taxon>
        <taxon>Talpidae</taxon>
        <taxon>Galemys</taxon>
    </lineage>
</organism>
<evidence type="ECO:0000313" key="2">
    <source>
        <dbReference type="Proteomes" id="UP000700334"/>
    </source>
</evidence>
<keyword evidence="2" id="KW-1185">Reference proteome</keyword>
<keyword evidence="1" id="KW-0808">Transferase</keyword>
<dbReference type="InterPro" id="IPR011009">
    <property type="entry name" value="Kinase-like_dom_sf"/>
</dbReference>
<dbReference type="EMBL" id="JAGFMF010011694">
    <property type="protein sequence ID" value="KAG8515966.1"/>
    <property type="molecule type" value="Genomic_DNA"/>
</dbReference>
<proteinExistence type="predicted"/>
<evidence type="ECO:0000313" key="1">
    <source>
        <dbReference type="EMBL" id="KAG8515966.1"/>
    </source>
</evidence>
<protein>
    <submittedName>
        <fullName evidence="1">Calcium/calmodulin-dependent protein kinase type 1D</fullName>
    </submittedName>
</protein>
<dbReference type="GO" id="GO:0016301">
    <property type="term" value="F:kinase activity"/>
    <property type="evidence" value="ECO:0007669"/>
    <property type="project" value="UniProtKB-KW"/>
</dbReference>
<dbReference type="SUPFAM" id="SSF56112">
    <property type="entry name" value="Protein kinase-like (PK-like)"/>
    <property type="match status" value="1"/>
</dbReference>
<dbReference type="AlphaFoldDB" id="A0A8J6A6G3"/>
<dbReference type="OrthoDB" id="9275194at2759"/>
<name>A0A8J6A6G3_GALPY</name>
<dbReference type="Gene3D" id="3.30.200.20">
    <property type="entry name" value="Phosphorylase Kinase, domain 1"/>
    <property type="match status" value="1"/>
</dbReference>
<sequence>MRSSGAKNPKMARSLSRARQNPGLGCTVLAKPRFDCPRLPLGKQLLALAFSDRPSKLRSQPAMMAPPPAVPPAGAFSEVVLAEEKATGKLFAVKCIPKKALKGKESSIENEIAVLRNVMAHREPHDVDRQPQKMLSFCTIIVKPLLCASQGLGNRAFRGTYLCMFGVFLSFVL</sequence>
<gene>
    <name evidence="1" type="ORF">J0S82_007258</name>
</gene>
<comment type="caution">
    <text evidence="1">The sequence shown here is derived from an EMBL/GenBank/DDBJ whole genome shotgun (WGS) entry which is preliminary data.</text>
</comment>
<reference evidence="1" key="1">
    <citation type="journal article" date="2021" name="Evol. Appl.">
        <title>The genome of the Pyrenean desman and the effects of bottlenecks and inbreeding on the genomic landscape of an endangered species.</title>
        <authorList>
            <person name="Escoda L."/>
            <person name="Castresana J."/>
        </authorList>
    </citation>
    <scope>NUCLEOTIDE SEQUENCE</scope>
    <source>
        <strain evidence="1">IBE-C5619</strain>
    </source>
</reference>
<dbReference type="Proteomes" id="UP000700334">
    <property type="component" value="Unassembled WGS sequence"/>
</dbReference>
<keyword evidence="1" id="KW-0418">Kinase</keyword>